<dbReference type="InterPro" id="IPR004701">
    <property type="entry name" value="PTS_EIIA_man-typ"/>
</dbReference>
<feature type="compositionally biased region" description="Low complexity" evidence="13">
    <location>
        <begin position="157"/>
        <end position="176"/>
    </location>
</feature>
<dbReference type="InterPro" id="IPR015813">
    <property type="entry name" value="Pyrv/PenolPyrv_kinase-like_dom"/>
</dbReference>
<comment type="function">
    <text evidence="4">General (non sugar-specific) component of the phosphoenolpyruvate-dependent sugar phosphotransferase system (sugar PTS). This major carbohydrate active-transport system catalyzes the phosphorylation of incoming sugar substrates concomitantly with their translocation across the cell membrane. The phosphoryl group from phosphoenolpyruvate (PEP) is transferred to the phosphoryl carrier protein HPr by enzyme I. Phospho-HPr then transfers it to the PTS EIIA domain.</text>
</comment>
<dbReference type="Gene3D" id="3.30.1340.10">
    <property type="entry name" value="HPr-like"/>
    <property type="match status" value="1"/>
</dbReference>
<evidence type="ECO:0000256" key="7">
    <source>
        <dbReference type="ARBA" id="ARBA00020422"/>
    </source>
</evidence>
<dbReference type="NCBIfam" id="TIGR02364">
    <property type="entry name" value="dha_pts"/>
    <property type="match status" value="1"/>
</dbReference>
<evidence type="ECO:0000259" key="14">
    <source>
        <dbReference type="PROSITE" id="PS51096"/>
    </source>
</evidence>
<dbReference type="Pfam" id="PF03610">
    <property type="entry name" value="EIIA-man"/>
    <property type="match status" value="1"/>
</dbReference>
<evidence type="ECO:0000256" key="1">
    <source>
        <dbReference type="ARBA" id="ARBA00001113"/>
    </source>
</evidence>
<evidence type="ECO:0000256" key="10">
    <source>
        <dbReference type="ARBA" id="ARBA00022777"/>
    </source>
</evidence>
<comment type="similarity">
    <text evidence="5">Belongs to the PEP-utilizing enzyme family.</text>
</comment>
<dbReference type="EMBL" id="LR134476">
    <property type="protein sequence ID" value="VEI13660.1"/>
    <property type="molecule type" value="Genomic_DNA"/>
</dbReference>
<dbReference type="InterPro" id="IPR035895">
    <property type="entry name" value="HPr-like_sf"/>
</dbReference>
<dbReference type="PROSITE" id="PS51350">
    <property type="entry name" value="PTS_HPR_DOM"/>
    <property type="match status" value="1"/>
</dbReference>
<dbReference type="InterPro" id="IPR008731">
    <property type="entry name" value="PTS_EIN"/>
</dbReference>
<dbReference type="SUPFAM" id="SSF52009">
    <property type="entry name" value="Phosphohistidine domain"/>
    <property type="match status" value="1"/>
</dbReference>
<feature type="domain" description="PTS EIIA type-4" evidence="14">
    <location>
        <begin position="3"/>
        <end position="133"/>
    </location>
</feature>
<evidence type="ECO:0000256" key="11">
    <source>
        <dbReference type="ARBA" id="ARBA00022842"/>
    </source>
</evidence>
<dbReference type="Gene3D" id="1.10.274.10">
    <property type="entry name" value="PtsI, HPr-binding domain"/>
    <property type="match status" value="1"/>
</dbReference>
<evidence type="ECO:0000256" key="8">
    <source>
        <dbReference type="ARBA" id="ARBA00022679"/>
    </source>
</evidence>
<gene>
    <name evidence="16" type="primary">ptsI</name>
    <name evidence="16" type="ORF">NCTC13354_01381</name>
</gene>
<dbReference type="PROSITE" id="PS00369">
    <property type="entry name" value="PTS_HPR_HIS"/>
    <property type="match status" value="1"/>
</dbReference>
<evidence type="ECO:0000256" key="2">
    <source>
        <dbReference type="ARBA" id="ARBA00001946"/>
    </source>
</evidence>
<dbReference type="InterPro" id="IPR050499">
    <property type="entry name" value="PEP-utilizing_PTS_enzyme"/>
</dbReference>
<evidence type="ECO:0000256" key="4">
    <source>
        <dbReference type="ARBA" id="ARBA00003681"/>
    </source>
</evidence>
<dbReference type="SUPFAM" id="SSF53062">
    <property type="entry name" value="PTS system fructose IIA component-like"/>
    <property type="match status" value="1"/>
</dbReference>
<dbReference type="GO" id="GO:0009401">
    <property type="term" value="P:phosphoenolpyruvate-dependent sugar phosphotransferase system"/>
    <property type="evidence" value="ECO:0007669"/>
    <property type="project" value="InterPro"/>
</dbReference>
<proteinExistence type="inferred from homology"/>
<dbReference type="PROSITE" id="PS51096">
    <property type="entry name" value="PTS_EIIA_TYPE_4"/>
    <property type="match status" value="1"/>
</dbReference>
<name>A0A3S4UZK4_9ACTO</name>
<dbReference type="InterPro" id="IPR008279">
    <property type="entry name" value="PEP-util_enz_mobile_dom"/>
</dbReference>
<dbReference type="GO" id="GO:0047324">
    <property type="term" value="F:phosphoenolpyruvate-glycerone phosphotransferase activity"/>
    <property type="evidence" value="ECO:0007669"/>
    <property type="project" value="UniProtKB-EC"/>
</dbReference>
<feature type="region of interest" description="Disordered" evidence="13">
    <location>
        <begin position="144"/>
        <end position="183"/>
    </location>
</feature>
<evidence type="ECO:0000256" key="6">
    <source>
        <dbReference type="ARBA" id="ARBA00012095"/>
    </source>
</evidence>
<evidence type="ECO:0000256" key="5">
    <source>
        <dbReference type="ARBA" id="ARBA00007837"/>
    </source>
</evidence>
<dbReference type="Gene3D" id="3.40.50.510">
    <property type="entry name" value="Phosphotransferase system, mannose-type IIA component"/>
    <property type="match status" value="1"/>
</dbReference>
<dbReference type="Pfam" id="PF00381">
    <property type="entry name" value="PTS-HPr"/>
    <property type="match status" value="1"/>
</dbReference>
<dbReference type="RefSeq" id="WP_164712429.1">
    <property type="nucleotide sequence ID" value="NZ_LR134476.1"/>
</dbReference>
<dbReference type="SUPFAM" id="SSF47831">
    <property type="entry name" value="Enzyme I of the PEP:sugar phosphotransferase system HPr-binding (sub)domain"/>
    <property type="match status" value="1"/>
</dbReference>
<dbReference type="AlphaFoldDB" id="A0A3S4UZK4"/>
<dbReference type="InterPro" id="IPR000121">
    <property type="entry name" value="PEP_util_C"/>
</dbReference>
<dbReference type="GO" id="GO:0046872">
    <property type="term" value="F:metal ion binding"/>
    <property type="evidence" value="ECO:0007669"/>
    <property type="project" value="UniProtKB-KW"/>
</dbReference>
<dbReference type="Pfam" id="PF02896">
    <property type="entry name" value="PEP-utilizers_C"/>
    <property type="match status" value="1"/>
</dbReference>
<dbReference type="CDD" id="cd00367">
    <property type="entry name" value="PTS-HPr_like"/>
    <property type="match status" value="1"/>
</dbReference>
<dbReference type="InterPro" id="IPR040442">
    <property type="entry name" value="Pyrv_kinase-like_dom_sf"/>
</dbReference>
<organism evidence="16 17">
    <name type="scientific">Trueperella bialowiezensis</name>
    <dbReference type="NCBI Taxonomy" id="312285"/>
    <lineage>
        <taxon>Bacteria</taxon>
        <taxon>Bacillati</taxon>
        <taxon>Actinomycetota</taxon>
        <taxon>Actinomycetes</taxon>
        <taxon>Actinomycetales</taxon>
        <taxon>Actinomycetaceae</taxon>
        <taxon>Trueperella</taxon>
    </lineage>
</organism>
<dbReference type="InterPro" id="IPR036662">
    <property type="entry name" value="PTS_EIIA_man-typ_sf"/>
</dbReference>
<dbReference type="KEGG" id="tbw:NCTC13354_01381"/>
<dbReference type="Pfam" id="PF00391">
    <property type="entry name" value="PEP-utilizers"/>
    <property type="match status" value="1"/>
</dbReference>
<dbReference type="Proteomes" id="UP000269542">
    <property type="component" value="Chromosome"/>
</dbReference>
<dbReference type="Gene3D" id="3.50.30.10">
    <property type="entry name" value="Phosphohistidine domain"/>
    <property type="match status" value="1"/>
</dbReference>
<keyword evidence="17" id="KW-1185">Reference proteome</keyword>
<keyword evidence="8 16" id="KW-0808">Transferase</keyword>
<feature type="domain" description="HPr" evidence="15">
    <location>
        <begin position="182"/>
        <end position="277"/>
    </location>
</feature>
<dbReference type="GO" id="GO:0016020">
    <property type="term" value="C:membrane"/>
    <property type="evidence" value="ECO:0007669"/>
    <property type="project" value="InterPro"/>
</dbReference>
<evidence type="ECO:0000313" key="17">
    <source>
        <dbReference type="Proteomes" id="UP000269542"/>
    </source>
</evidence>
<comment type="subunit">
    <text evidence="12">Homodimer. The dihydroxyacetone kinase complex is composed of a homodimer of DhaM, a homodimer of DhaK and the subunit DhaL.</text>
</comment>
<evidence type="ECO:0000256" key="9">
    <source>
        <dbReference type="ARBA" id="ARBA00022723"/>
    </source>
</evidence>
<comment type="function">
    <text evidence="3">Component of the dihydroxyacetone kinase complex, which is responsible for the phosphoenolpyruvate (PEP)-dependent phosphorylation of dihydroxyacetone. DhaM serves as the phosphoryl donor. Is phosphorylated by phosphoenolpyruvate in an EI- and HPr-dependent reaction, and a phosphorelay system on histidine residues finally leads to phosphoryl transfer to DhaL and dihydroxyacetone.</text>
</comment>
<dbReference type="PANTHER" id="PTHR46244">
    <property type="entry name" value="PHOSPHOENOLPYRUVATE-PROTEIN PHOSPHOTRANSFERASE"/>
    <property type="match status" value="1"/>
</dbReference>
<dbReference type="PRINTS" id="PR01736">
    <property type="entry name" value="PHPHTRNFRASE"/>
</dbReference>
<dbReference type="Pfam" id="PF05524">
    <property type="entry name" value="PEP-utilisers_N"/>
    <property type="match status" value="1"/>
</dbReference>
<evidence type="ECO:0000256" key="13">
    <source>
        <dbReference type="SAM" id="MobiDB-lite"/>
    </source>
</evidence>
<keyword evidence="11" id="KW-0460">Magnesium</keyword>
<dbReference type="PANTHER" id="PTHR46244:SF6">
    <property type="entry name" value="PHOSPHOENOLPYRUVATE-PROTEIN PHOSPHOTRANSFERASE"/>
    <property type="match status" value="1"/>
</dbReference>
<dbReference type="Gene3D" id="3.20.20.60">
    <property type="entry name" value="Phosphoenolpyruvate-binding domains"/>
    <property type="match status" value="1"/>
</dbReference>
<protein>
    <recommendedName>
        <fullName evidence="7">Phosphocarrier protein HPr</fullName>
        <ecNumber evidence="6">2.7.1.121</ecNumber>
    </recommendedName>
</protein>
<dbReference type="SUPFAM" id="SSF55594">
    <property type="entry name" value="HPr-like"/>
    <property type="match status" value="1"/>
</dbReference>
<sequence>MANVGLVAVSHSAPLAQAACDLALDMGRDANVIAAGGTGEEGFGTNAELIAAAIEQADSGVGVVVLVDLGSAVMSTDIALEFIDPDIAERTTVVPAPLVEGLVVAAVAASAGAERAVVAREAMGALAAKAADIPYSDPAAPDVANAAAGTAPGGEPSGCELAGSEPATSKPSASEPPAEEEWESRRFVVDDPAGLHARPAAALVAAVAPFDAQVRVALESAGRGPNPADSMTALISLGVQEGDEILVQAAGPDALAALDAVGELARRGWVKQGADKPKVSTIPAHQRQVASGMEIAVGPALVWRAKPRTDTTHTAGNQLEAFHSAREAVRTYLHSLADTPLLALQLGLLDDPAYIGNVTKRIDTGVPAEIAIRAATNEMAASYADLPTHYLRERGDDVVALGELLILALHGQPLGGLANAVADYGRAPIVVVESLTPALASEIETGTVMGIVAATGSITGHGALIAAAKGIPVVAGKPEARDINDGDEVAIEPRGATLTVNPSRAELRELLRASKEQQRFDEVALAHAHKPATFAGHTVTVCANVAMVDDAALGARNGADGSGLVRTEVLFADDDVAPTIDRQASTFLDIARAIGTDKPITIRTWDVGADKPVSFFTAEPEENPFLGVRGIRLMRRYPQALVDQFCAIIKAAQEANIQVMVPMITCVDELRWARERFDEAVALEGNPQVLPKFGMMLETPAAILRVKDFAELVDFVSVGTNDLIQYLAAADRGNAGVAGLASAVVPLVVDLIADVARELDVPVSVCGDLASSETHVPALLRAGVRGLSVRPGLVPRIKQAVRSADSSS</sequence>
<dbReference type="InterPro" id="IPR012844">
    <property type="entry name" value="DhaM_N"/>
</dbReference>
<evidence type="ECO:0000313" key="16">
    <source>
        <dbReference type="EMBL" id="VEI13660.1"/>
    </source>
</evidence>
<dbReference type="SUPFAM" id="SSF51621">
    <property type="entry name" value="Phosphoenolpyruvate/pyruvate domain"/>
    <property type="match status" value="1"/>
</dbReference>
<dbReference type="InterPro" id="IPR036618">
    <property type="entry name" value="PtsI_HPr-bd_sf"/>
</dbReference>
<evidence type="ECO:0000256" key="3">
    <source>
        <dbReference type="ARBA" id="ARBA00002788"/>
    </source>
</evidence>
<keyword evidence="16" id="KW-0670">Pyruvate</keyword>
<evidence type="ECO:0000259" key="15">
    <source>
        <dbReference type="PROSITE" id="PS51350"/>
    </source>
</evidence>
<accession>A0A3S4UZK4</accession>
<dbReference type="InterPro" id="IPR036637">
    <property type="entry name" value="Phosphohistidine_dom_sf"/>
</dbReference>
<evidence type="ECO:0000256" key="12">
    <source>
        <dbReference type="ARBA" id="ARBA00046577"/>
    </source>
</evidence>
<keyword evidence="9" id="KW-0479">Metal-binding</keyword>
<keyword evidence="10" id="KW-0418">Kinase</keyword>
<dbReference type="PRINTS" id="PR00107">
    <property type="entry name" value="PHOSPHOCPHPR"/>
</dbReference>
<comment type="catalytic activity">
    <reaction evidence="1">
        <text>dihydroxyacetone + phosphoenolpyruvate = dihydroxyacetone phosphate + pyruvate</text>
        <dbReference type="Rhea" id="RHEA:18381"/>
        <dbReference type="ChEBI" id="CHEBI:15361"/>
        <dbReference type="ChEBI" id="CHEBI:16016"/>
        <dbReference type="ChEBI" id="CHEBI:57642"/>
        <dbReference type="ChEBI" id="CHEBI:58702"/>
        <dbReference type="EC" id="2.7.1.121"/>
    </reaction>
</comment>
<dbReference type="NCBIfam" id="TIGR01003">
    <property type="entry name" value="PTS_HPr_family"/>
    <property type="match status" value="1"/>
</dbReference>
<dbReference type="EC" id="2.7.1.121" evidence="6"/>
<dbReference type="InterPro" id="IPR000032">
    <property type="entry name" value="HPr-like"/>
</dbReference>
<dbReference type="InterPro" id="IPR001020">
    <property type="entry name" value="PTS_HPr_His_P_site"/>
</dbReference>
<reference evidence="16 17" key="1">
    <citation type="submission" date="2018-12" db="EMBL/GenBank/DDBJ databases">
        <authorList>
            <consortium name="Pathogen Informatics"/>
        </authorList>
    </citation>
    <scope>NUCLEOTIDE SEQUENCE [LARGE SCALE GENOMIC DNA]</scope>
    <source>
        <strain evidence="16 17">NCTC13354</strain>
    </source>
</reference>
<comment type="cofactor">
    <cofactor evidence="2">
        <name>Mg(2+)</name>
        <dbReference type="ChEBI" id="CHEBI:18420"/>
    </cofactor>
</comment>